<feature type="compositionally biased region" description="Low complexity" evidence="1">
    <location>
        <begin position="53"/>
        <end position="65"/>
    </location>
</feature>
<feature type="compositionally biased region" description="Polar residues" evidence="1">
    <location>
        <begin position="75"/>
        <end position="85"/>
    </location>
</feature>
<feature type="region of interest" description="Disordered" evidence="1">
    <location>
        <begin position="339"/>
        <end position="358"/>
    </location>
</feature>
<dbReference type="Proteomes" id="UP001485043">
    <property type="component" value="Unassembled WGS sequence"/>
</dbReference>
<feature type="region of interest" description="Disordered" evidence="1">
    <location>
        <begin position="1"/>
        <end position="87"/>
    </location>
</feature>
<name>A0AAW1SRW8_9CHLO</name>
<proteinExistence type="predicted"/>
<organism evidence="2 3">
    <name type="scientific">Apatococcus fuscideae</name>
    <dbReference type="NCBI Taxonomy" id="2026836"/>
    <lineage>
        <taxon>Eukaryota</taxon>
        <taxon>Viridiplantae</taxon>
        <taxon>Chlorophyta</taxon>
        <taxon>core chlorophytes</taxon>
        <taxon>Trebouxiophyceae</taxon>
        <taxon>Chlorellales</taxon>
        <taxon>Chlorellaceae</taxon>
        <taxon>Apatococcus</taxon>
    </lineage>
</organism>
<comment type="caution">
    <text evidence="2">The sequence shown here is derived from an EMBL/GenBank/DDBJ whole genome shotgun (WGS) entry which is preliminary data.</text>
</comment>
<feature type="compositionally biased region" description="Basic and acidic residues" evidence="1">
    <location>
        <begin position="343"/>
        <end position="358"/>
    </location>
</feature>
<evidence type="ECO:0000313" key="3">
    <source>
        <dbReference type="Proteomes" id="UP001485043"/>
    </source>
</evidence>
<feature type="region of interest" description="Disordered" evidence="1">
    <location>
        <begin position="105"/>
        <end position="135"/>
    </location>
</feature>
<feature type="compositionally biased region" description="Low complexity" evidence="1">
    <location>
        <begin position="124"/>
        <end position="135"/>
    </location>
</feature>
<sequence>MDQEAAVRSGLLLHGIQSAGLSEGPEEEQHRDARLFTDQQQAQDDFTARKAAHAAASGGENAAAATRPSPPTEAATPSQPHSQPFSLPRLAPLRALKQQWGRMRSLLPGQPSLPEPARPSGDQSASPTTAAAAPASPMAVLENGPMHPASTGQARPQTLADLVARSEPSWAPIDLSSGLFMAWWLAFTGLRLISPNPEVLSQLRKDHPLPDLTAGSSETRATLSPPAAEVQSIQGETAEEKDRVPMVLEALPAEGAEPAELPTQDALVYTVPGLAVSMPTALGPGRYLPVFLSERQRDAALEAGARMMLGNHMALQQELRQTRCLLAIMKATTWAGRYAQMKPGEEGPASEREGTSSEERALLEEMGLAGPDKGASTVGLNWSPAGILATVACGFLCAAAYGRQQIQGVIDTRIRRPAFGTAA</sequence>
<gene>
    <name evidence="2" type="ORF">WJX84_010805</name>
</gene>
<feature type="region of interest" description="Disordered" evidence="1">
    <location>
        <begin position="208"/>
        <end position="239"/>
    </location>
</feature>
<evidence type="ECO:0000256" key="1">
    <source>
        <dbReference type="SAM" id="MobiDB-lite"/>
    </source>
</evidence>
<dbReference type="EMBL" id="JALJOV010000997">
    <property type="protein sequence ID" value="KAK9856825.1"/>
    <property type="molecule type" value="Genomic_DNA"/>
</dbReference>
<evidence type="ECO:0000313" key="2">
    <source>
        <dbReference type="EMBL" id="KAK9856825.1"/>
    </source>
</evidence>
<reference evidence="2 3" key="1">
    <citation type="journal article" date="2024" name="Nat. Commun.">
        <title>Phylogenomics reveals the evolutionary origins of lichenization in chlorophyte algae.</title>
        <authorList>
            <person name="Puginier C."/>
            <person name="Libourel C."/>
            <person name="Otte J."/>
            <person name="Skaloud P."/>
            <person name="Haon M."/>
            <person name="Grisel S."/>
            <person name="Petersen M."/>
            <person name="Berrin J.G."/>
            <person name="Delaux P.M."/>
            <person name="Dal Grande F."/>
            <person name="Keller J."/>
        </authorList>
    </citation>
    <scope>NUCLEOTIDE SEQUENCE [LARGE SCALE GENOMIC DNA]</scope>
    <source>
        <strain evidence="2 3">SAG 2523</strain>
    </source>
</reference>
<accession>A0AAW1SRW8</accession>
<keyword evidence="3" id="KW-1185">Reference proteome</keyword>
<protein>
    <submittedName>
        <fullName evidence="2">Uncharacterized protein</fullName>
    </submittedName>
</protein>
<dbReference type="AlphaFoldDB" id="A0AAW1SRW8"/>
<feature type="compositionally biased region" description="Low complexity" evidence="1">
    <location>
        <begin position="36"/>
        <end position="45"/>
    </location>
</feature>